<feature type="domain" description="Rad50/SbcC-type AAA" evidence="13">
    <location>
        <begin position="1"/>
        <end position="198"/>
    </location>
</feature>
<evidence type="ECO:0000256" key="8">
    <source>
        <dbReference type="ARBA" id="ARBA00023054"/>
    </source>
</evidence>
<dbReference type="Proteomes" id="UP000008744">
    <property type="component" value="Unassembled WGS sequence"/>
</dbReference>
<dbReference type="InterPro" id="IPR027417">
    <property type="entry name" value="P-loop_NTPase"/>
</dbReference>
<evidence type="ECO:0000256" key="2">
    <source>
        <dbReference type="ARBA" id="ARBA00004286"/>
    </source>
</evidence>
<evidence type="ECO:0000256" key="12">
    <source>
        <dbReference type="SAM" id="Coils"/>
    </source>
</evidence>
<dbReference type="PANTHER" id="PTHR19306">
    <property type="entry name" value="STRUCTURAL MAINTENANCE OF CHROMOSOMES 5,6 SMC5, SMC6"/>
    <property type="match status" value="1"/>
</dbReference>
<dbReference type="InterPro" id="IPR038729">
    <property type="entry name" value="Rad50/SbcC_AAA"/>
</dbReference>
<dbReference type="OMA" id="WRINGES"/>
<feature type="coiled-coil region" evidence="12">
    <location>
        <begin position="317"/>
        <end position="386"/>
    </location>
</feature>
<keyword evidence="4" id="KW-0158">Chromosome</keyword>
<name>B4G9G7_DROPE</name>
<dbReference type="SUPFAM" id="SSF52540">
    <property type="entry name" value="P-loop containing nucleoside triphosphate hydrolases"/>
    <property type="match status" value="1"/>
</dbReference>
<dbReference type="eggNOG" id="KOG0250">
    <property type="taxonomic scope" value="Eukaryota"/>
</dbReference>
<keyword evidence="9" id="KW-0233">DNA recombination</keyword>
<dbReference type="GO" id="GO:0042585">
    <property type="term" value="C:germinal vesicle"/>
    <property type="evidence" value="ECO:0007669"/>
    <property type="project" value="EnsemblMetazoa"/>
</dbReference>
<dbReference type="GO" id="GO:0016887">
    <property type="term" value="F:ATP hydrolysis activity"/>
    <property type="evidence" value="ECO:0007669"/>
    <property type="project" value="InterPro"/>
</dbReference>
<keyword evidence="10" id="KW-0234">DNA repair</keyword>
<comment type="similarity">
    <text evidence="3">Belongs to the SMC family. SMC6 subfamily.</text>
</comment>
<evidence type="ECO:0000256" key="10">
    <source>
        <dbReference type="ARBA" id="ARBA00023204"/>
    </source>
</evidence>
<dbReference type="SMR" id="B4G9G7"/>
<dbReference type="Pfam" id="PF13476">
    <property type="entry name" value="AAA_23"/>
    <property type="match status" value="1"/>
</dbReference>
<evidence type="ECO:0000256" key="9">
    <source>
        <dbReference type="ARBA" id="ARBA00023172"/>
    </source>
</evidence>
<evidence type="ECO:0000256" key="6">
    <source>
        <dbReference type="ARBA" id="ARBA00022763"/>
    </source>
</evidence>
<reference evidence="14 15" key="1">
    <citation type="journal article" date="2007" name="Nature">
        <title>Evolution of genes and genomes on the Drosophila phylogeny.</title>
        <authorList>
            <consortium name="Drosophila 12 Genomes Consortium"/>
            <person name="Clark A.G."/>
            <person name="Eisen M.B."/>
            <person name="Smith D.R."/>
            <person name="Bergman C.M."/>
            <person name="Oliver B."/>
            <person name="Markow T.A."/>
            <person name="Kaufman T.C."/>
            <person name="Kellis M."/>
            <person name="Gelbart W."/>
            <person name="Iyer V.N."/>
            <person name="Pollard D.A."/>
            <person name="Sackton T.B."/>
            <person name="Larracuente A.M."/>
            <person name="Singh N.D."/>
            <person name="Abad J.P."/>
            <person name="Abt D.N."/>
            <person name="Adryan B."/>
            <person name="Aguade M."/>
            <person name="Akashi H."/>
            <person name="Anderson W.W."/>
            <person name="Aquadro C.F."/>
            <person name="Ardell D.H."/>
            <person name="Arguello R."/>
            <person name="Artieri C.G."/>
            <person name="Barbash D.A."/>
            <person name="Barker D."/>
            <person name="Barsanti P."/>
            <person name="Batterham P."/>
            <person name="Batzoglou S."/>
            <person name="Begun D."/>
            <person name="Bhutkar A."/>
            <person name="Blanco E."/>
            <person name="Bosak S.A."/>
            <person name="Bradley R.K."/>
            <person name="Brand A.D."/>
            <person name="Brent M.R."/>
            <person name="Brooks A.N."/>
            <person name="Brown R.H."/>
            <person name="Butlin R.K."/>
            <person name="Caggese C."/>
            <person name="Calvi B.R."/>
            <person name="Bernardo de Carvalho A."/>
            <person name="Caspi A."/>
            <person name="Castrezana S."/>
            <person name="Celniker S.E."/>
            <person name="Chang J.L."/>
            <person name="Chapple C."/>
            <person name="Chatterji S."/>
            <person name="Chinwalla A."/>
            <person name="Civetta A."/>
            <person name="Clifton S.W."/>
            <person name="Comeron J.M."/>
            <person name="Costello J.C."/>
            <person name="Coyne J.A."/>
            <person name="Daub J."/>
            <person name="David R.G."/>
            <person name="Delcher A.L."/>
            <person name="Delehaunty K."/>
            <person name="Do C.B."/>
            <person name="Ebling H."/>
            <person name="Edwards K."/>
            <person name="Eickbush T."/>
            <person name="Evans J.D."/>
            <person name="Filipski A."/>
            <person name="Findeiss S."/>
            <person name="Freyhult E."/>
            <person name="Fulton L."/>
            <person name="Fulton R."/>
            <person name="Garcia A.C."/>
            <person name="Gardiner A."/>
            <person name="Garfield D.A."/>
            <person name="Garvin B.E."/>
            <person name="Gibson G."/>
            <person name="Gilbert D."/>
            <person name="Gnerre S."/>
            <person name="Godfrey J."/>
            <person name="Good R."/>
            <person name="Gotea V."/>
            <person name="Gravely B."/>
            <person name="Greenberg A.J."/>
            <person name="Griffiths-Jones S."/>
            <person name="Gross S."/>
            <person name="Guigo R."/>
            <person name="Gustafson E.A."/>
            <person name="Haerty W."/>
            <person name="Hahn M.W."/>
            <person name="Halligan D.L."/>
            <person name="Halpern A.L."/>
            <person name="Halter G.M."/>
            <person name="Han M.V."/>
            <person name="Heger A."/>
            <person name="Hillier L."/>
            <person name="Hinrichs A.S."/>
            <person name="Holmes I."/>
            <person name="Hoskins R.A."/>
            <person name="Hubisz M.J."/>
            <person name="Hultmark D."/>
            <person name="Huntley M.A."/>
            <person name="Jaffe D.B."/>
            <person name="Jagadeeshan S."/>
            <person name="Jeck W.R."/>
            <person name="Johnson J."/>
            <person name="Jones C.D."/>
            <person name="Jordan W.C."/>
            <person name="Karpen G.H."/>
            <person name="Kataoka E."/>
            <person name="Keightley P.D."/>
            <person name="Kheradpour P."/>
            <person name="Kirkness E.F."/>
            <person name="Koerich L.B."/>
            <person name="Kristiansen K."/>
            <person name="Kudrna D."/>
            <person name="Kulathinal R.J."/>
            <person name="Kumar S."/>
            <person name="Kwok R."/>
            <person name="Lander E."/>
            <person name="Langley C.H."/>
            <person name="Lapoint R."/>
            <person name="Lazzaro B.P."/>
            <person name="Lee S.J."/>
            <person name="Levesque L."/>
            <person name="Li R."/>
            <person name="Lin C.F."/>
            <person name="Lin M.F."/>
            <person name="Lindblad-Toh K."/>
            <person name="Llopart A."/>
            <person name="Long M."/>
            <person name="Low L."/>
            <person name="Lozovsky E."/>
            <person name="Lu J."/>
            <person name="Luo M."/>
            <person name="Machado C.A."/>
            <person name="Makalowski W."/>
            <person name="Marzo M."/>
            <person name="Matsuda M."/>
            <person name="Matzkin L."/>
            <person name="McAllister B."/>
            <person name="McBride C.S."/>
            <person name="McKernan B."/>
            <person name="McKernan K."/>
            <person name="Mendez-Lago M."/>
            <person name="Minx P."/>
            <person name="Mollenhauer M.U."/>
            <person name="Montooth K."/>
            <person name="Mount S.M."/>
            <person name="Mu X."/>
            <person name="Myers E."/>
            <person name="Negre B."/>
            <person name="Newfeld S."/>
            <person name="Nielsen R."/>
            <person name="Noor M.A."/>
            <person name="O'Grady P."/>
            <person name="Pachter L."/>
            <person name="Papaceit M."/>
            <person name="Parisi M.J."/>
            <person name="Parisi M."/>
            <person name="Parts L."/>
            <person name="Pedersen J.S."/>
            <person name="Pesole G."/>
            <person name="Phillippy A.M."/>
            <person name="Ponting C.P."/>
            <person name="Pop M."/>
            <person name="Porcelli D."/>
            <person name="Powell J.R."/>
            <person name="Prohaska S."/>
            <person name="Pruitt K."/>
            <person name="Puig M."/>
            <person name="Quesneville H."/>
            <person name="Ram K.R."/>
            <person name="Rand D."/>
            <person name="Rasmussen M.D."/>
            <person name="Reed L.K."/>
            <person name="Reenan R."/>
            <person name="Reily A."/>
            <person name="Remington K.A."/>
            <person name="Rieger T.T."/>
            <person name="Ritchie M.G."/>
            <person name="Robin C."/>
            <person name="Rogers Y.H."/>
            <person name="Rohde C."/>
            <person name="Rozas J."/>
            <person name="Rubenfield M.J."/>
            <person name="Ruiz A."/>
            <person name="Russo S."/>
            <person name="Salzberg S.L."/>
            <person name="Sanchez-Gracia A."/>
            <person name="Saranga D.J."/>
            <person name="Sato H."/>
            <person name="Schaeffer S.W."/>
            <person name="Schatz M.C."/>
            <person name="Schlenke T."/>
            <person name="Schwartz R."/>
            <person name="Segarra C."/>
            <person name="Singh R.S."/>
            <person name="Sirot L."/>
            <person name="Sirota M."/>
            <person name="Sisneros N.B."/>
            <person name="Smith C.D."/>
            <person name="Smith T.F."/>
            <person name="Spieth J."/>
            <person name="Stage D.E."/>
            <person name="Stark A."/>
            <person name="Stephan W."/>
            <person name="Strausberg R.L."/>
            <person name="Strempel S."/>
            <person name="Sturgill D."/>
            <person name="Sutton G."/>
            <person name="Sutton G.G."/>
            <person name="Tao W."/>
            <person name="Teichmann S."/>
            <person name="Tobari Y.N."/>
            <person name="Tomimura Y."/>
            <person name="Tsolas J.M."/>
            <person name="Valente V.L."/>
            <person name="Venter E."/>
            <person name="Venter J.C."/>
            <person name="Vicario S."/>
            <person name="Vieira F.G."/>
            <person name="Vilella A.J."/>
            <person name="Villasante A."/>
            <person name="Walenz B."/>
            <person name="Wang J."/>
            <person name="Wasserman M."/>
            <person name="Watts T."/>
            <person name="Wilson D."/>
            <person name="Wilson R.K."/>
            <person name="Wing R.A."/>
            <person name="Wolfner M.F."/>
            <person name="Wong A."/>
            <person name="Wong G.K."/>
            <person name="Wu C.I."/>
            <person name="Wu G."/>
            <person name="Yamamoto D."/>
            <person name="Yang H.P."/>
            <person name="Yang S.P."/>
            <person name="Yorke J.A."/>
            <person name="Yoshida K."/>
            <person name="Zdobnov E."/>
            <person name="Zhang P."/>
            <person name="Zhang Y."/>
            <person name="Zimin A.V."/>
            <person name="Baldwin J."/>
            <person name="Abdouelleil A."/>
            <person name="Abdulkadir J."/>
            <person name="Abebe A."/>
            <person name="Abera B."/>
            <person name="Abreu J."/>
            <person name="Acer S.C."/>
            <person name="Aftuck L."/>
            <person name="Alexander A."/>
            <person name="An P."/>
            <person name="Anderson E."/>
            <person name="Anderson S."/>
            <person name="Arachi H."/>
            <person name="Azer M."/>
            <person name="Bachantsang P."/>
            <person name="Barry A."/>
            <person name="Bayul T."/>
            <person name="Berlin A."/>
            <person name="Bessette D."/>
            <person name="Bloom T."/>
            <person name="Blye J."/>
            <person name="Boguslavskiy L."/>
            <person name="Bonnet C."/>
            <person name="Boukhgalter B."/>
            <person name="Bourzgui I."/>
            <person name="Brown A."/>
            <person name="Cahill P."/>
            <person name="Channer S."/>
            <person name="Cheshatsang Y."/>
            <person name="Chuda L."/>
            <person name="Citroen M."/>
            <person name="Collymore A."/>
            <person name="Cooke P."/>
            <person name="Costello M."/>
            <person name="D'Aco K."/>
            <person name="Daza R."/>
            <person name="De Haan G."/>
            <person name="DeGray S."/>
            <person name="DeMaso C."/>
            <person name="Dhargay N."/>
            <person name="Dooley K."/>
            <person name="Dooley E."/>
            <person name="Doricent M."/>
            <person name="Dorje P."/>
            <person name="Dorjee K."/>
            <person name="Dupes A."/>
            <person name="Elong R."/>
            <person name="Falk J."/>
            <person name="Farina A."/>
            <person name="Faro S."/>
            <person name="Ferguson D."/>
            <person name="Fisher S."/>
            <person name="Foley C.D."/>
            <person name="Franke A."/>
            <person name="Friedrich D."/>
            <person name="Gadbois L."/>
            <person name="Gearin G."/>
            <person name="Gearin C.R."/>
            <person name="Giannoukos G."/>
            <person name="Goode T."/>
            <person name="Graham J."/>
            <person name="Grandbois E."/>
            <person name="Grewal S."/>
            <person name="Gyaltsen K."/>
            <person name="Hafez N."/>
            <person name="Hagos B."/>
            <person name="Hall J."/>
            <person name="Henson C."/>
            <person name="Hollinger A."/>
            <person name="Honan T."/>
            <person name="Huard M.D."/>
            <person name="Hughes L."/>
            <person name="Hurhula B."/>
            <person name="Husby M.E."/>
            <person name="Kamat A."/>
            <person name="Kanga B."/>
            <person name="Kashin S."/>
            <person name="Khazanovich D."/>
            <person name="Kisner P."/>
            <person name="Lance K."/>
            <person name="Lara M."/>
            <person name="Lee W."/>
            <person name="Lennon N."/>
            <person name="Letendre F."/>
            <person name="LeVine R."/>
            <person name="Lipovsky A."/>
            <person name="Liu X."/>
            <person name="Liu J."/>
            <person name="Liu S."/>
            <person name="Lokyitsang T."/>
            <person name="Lokyitsang Y."/>
            <person name="Lubonja R."/>
            <person name="Lui A."/>
            <person name="MacDonald P."/>
            <person name="Magnisalis V."/>
            <person name="Maru K."/>
            <person name="Matthews C."/>
            <person name="McCusker W."/>
            <person name="McDonough S."/>
            <person name="Mehta T."/>
            <person name="Meldrim J."/>
            <person name="Meneus L."/>
            <person name="Mihai O."/>
            <person name="Mihalev A."/>
            <person name="Mihova T."/>
            <person name="Mittelman R."/>
            <person name="Mlenga V."/>
            <person name="Montmayeur A."/>
            <person name="Mulrain L."/>
            <person name="Navidi A."/>
            <person name="Naylor J."/>
            <person name="Negash T."/>
            <person name="Nguyen T."/>
            <person name="Nguyen N."/>
            <person name="Nicol R."/>
            <person name="Norbu C."/>
            <person name="Norbu N."/>
            <person name="Novod N."/>
            <person name="O'Neill B."/>
            <person name="Osman S."/>
            <person name="Markiewicz E."/>
            <person name="Oyono O.L."/>
            <person name="Patti C."/>
            <person name="Phunkhang P."/>
            <person name="Pierre F."/>
            <person name="Priest M."/>
            <person name="Raghuraman S."/>
            <person name="Rege F."/>
            <person name="Reyes R."/>
            <person name="Rise C."/>
            <person name="Rogov P."/>
            <person name="Ross K."/>
            <person name="Ryan E."/>
            <person name="Settipalli S."/>
            <person name="Shea T."/>
            <person name="Sherpa N."/>
            <person name="Shi L."/>
            <person name="Shih D."/>
            <person name="Sparrow T."/>
            <person name="Spaulding J."/>
            <person name="Stalker J."/>
            <person name="Stange-Thomann N."/>
            <person name="Stavropoulos S."/>
            <person name="Stone C."/>
            <person name="Strader C."/>
            <person name="Tesfaye S."/>
            <person name="Thomson T."/>
            <person name="Thoulutsang Y."/>
            <person name="Thoulutsang D."/>
            <person name="Topham K."/>
            <person name="Topping I."/>
            <person name="Tsamla T."/>
            <person name="Vassiliev H."/>
            <person name="Vo A."/>
            <person name="Wangchuk T."/>
            <person name="Wangdi T."/>
            <person name="Weiand M."/>
            <person name="Wilkinson J."/>
            <person name="Wilson A."/>
            <person name="Yadav S."/>
            <person name="Young G."/>
            <person name="Yu Q."/>
            <person name="Zembek L."/>
            <person name="Zhong D."/>
            <person name="Zimmer A."/>
            <person name="Zwirko Z."/>
            <person name="Jaffe D.B."/>
            <person name="Alvarez P."/>
            <person name="Brockman W."/>
            <person name="Butler J."/>
            <person name="Chin C."/>
            <person name="Gnerre S."/>
            <person name="Grabherr M."/>
            <person name="Kleber M."/>
            <person name="Mauceli E."/>
            <person name="MacCallum I."/>
        </authorList>
    </citation>
    <scope>NUCLEOTIDE SEQUENCE [LARGE SCALE GENOMIC DNA]</scope>
    <source>
        <strain evidence="15">MSH-3 / Tucson 14011-0111.49</strain>
    </source>
</reference>
<keyword evidence="6" id="KW-0227">DNA damage</keyword>
<keyword evidence="5" id="KW-0547">Nucleotide-binding</keyword>
<dbReference type="EMBL" id="CH479180">
    <property type="protein sequence ID" value="EDW28997.1"/>
    <property type="molecule type" value="Genomic_DNA"/>
</dbReference>
<dbReference type="GO" id="GO:0035861">
    <property type="term" value="C:site of double-strand break"/>
    <property type="evidence" value="ECO:0007669"/>
    <property type="project" value="TreeGrafter"/>
</dbReference>
<sequence>MCHENFTVEFGPNANFLVGKNGSGKSATITALTVGLGGTARASSRAANTPKLIKNGERAAKIEITLCNIGWNRFDEEHVGPHLTVVRHIRQSSSTYELKDERGRIVPRKLDDVKRLLRRFCIHVENPVFVLSQEASREFLKKLEPKSNFTLLMKATQLDICLNALEECLVKRKNLHRALEKLELRKQISEQLVAAEEEKLATLNDRAAVKLKLEEASTQLAWLSVGQQEEELANCEQMIQLMEAKKAKLEAAKTQEDSTQAKLTLQLRRFNLKSNYILFPQIADCRERIEKCQEERCELQLKLDESENLPAQYEAKKSVELKALEEITKQMESLEAKAHEVSGNKRTLDSELSQNNRSLQKMVELLRNQKTVKQDILNELAKARQAAELMGGFIETTNTKRNSQT</sequence>
<dbReference type="GO" id="GO:0000724">
    <property type="term" value="P:double-strand break repair via homologous recombination"/>
    <property type="evidence" value="ECO:0007669"/>
    <property type="project" value="TreeGrafter"/>
</dbReference>
<dbReference type="OrthoDB" id="10072614at2759"/>
<evidence type="ECO:0000313" key="14">
    <source>
        <dbReference type="EMBL" id="EDW28997.1"/>
    </source>
</evidence>
<comment type="subcellular location">
    <subcellularLocation>
        <location evidence="2">Chromosome</location>
    </subcellularLocation>
    <subcellularLocation>
        <location evidence="1">Nucleus</location>
    </subcellularLocation>
</comment>
<dbReference type="GO" id="GO:0003697">
    <property type="term" value="F:single-stranded DNA binding"/>
    <property type="evidence" value="ECO:0007669"/>
    <property type="project" value="TreeGrafter"/>
</dbReference>
<dbReference type="GO" id="GO:0030915">
    <property type="term" value="C:Smc5-Smc6 complex"/>
    <property type="evidence" value="ECO:0007669"/>
    <property type="project" value="TreeGrafter"/>
</dbReference>
<evidence type="ECO:0000256" key="5">
    <source>
        <dbReference type="ARBA" id="ARBA00022741"/>
    </source>
</evidence>
<dbReference type="AlphaFoldDB" id="B4G9G7"/>
<evidence type="ECO:0000256" key="4">
    <source>
        <dbReference type="ARBA" id="ARBA00022454"/>
    </source>
</evidence>
<keyword evidence="8 12" id="KW-0175">Coiled coil</keyword>
<accession>B4G9G7</accession>
<evidence type="ECO:0000256" key="11">
    <source>
        <dbReference type="ARBA" id="ARBA00023242"/>
    </source>
</evidence>
<proteinExistence type="inferred from homology"/>
<keyword evidence="11" id="KW-0539">Nucleus</keyword>
<feature type="coiled-coil region" evidence="12">
    <location>
        <begin position="165"/>
        <end position="262"/>
    </location>
</feature>
<evidence type="ECO:0000256" key="7">
    <source>
        <dbReference type="ARBA" id="ARBA00022840"/>
    </source>
</evidence>
<dbReference type="GO" id="GO:0003684">
    <property type="term" value="F:damaged DNA binding"/>
    <property type="evidence" value="ECO:0007669"/>
    <property type="project" value="TreeGrafter"/>
</dbReference>
<keyword evidence="15" id="KW-1185">Reference proteome</keyword>
<dbReference type="PANTHER" id="PTHR19306:SF6">
    <property type="entry name" value="STRUCTURAL MAINTENANCE OF CHROMOSOMES PROTEIN 6"/>
    <property type="match status" value="1"/>
</dbReference>
<organism evidence="15">
    <name type="scientific">Drosophila persimilis</name>
    <name type="common">Fruit fly</name>
    <dbReference type="NCBI Taxonomy" id="7234"/>
    <lineage>
        <taxon>Eukaryota</taxon>
        <taxon>Metazoa</taxon>
        <taxon>Ecdysozoa</taxon>
        <taxon>Arthropoda</taxon>
        <taxon>Hexapoda</taxon>
        <taxon>Insecta</taxon>
        <taxon>Pterygota</taxon>
        <taxon>Neoptera</taxon>
        <taxon>Endopterygota</taxon>
        <taxon>Diptera</taxon>
        <taxon>Brachycera</taxon>
        <taxon>Muscomorpha</taxon>
        <taxon>Ephydroidea</taxon>
        <taxon>Drosophilidae</taxon>
        <taxon>Drosophila</taxon>
        <taxon>Sophophora</taxon>
    </lineage>
</organism>
<evidence type="ECO:0000259" key="13">
    <source>
        <dbReference type="Pfam" id="PF13476"/>
    </source>
</evidence>
<protein>
    <submittedName>
        <fullName evidence="14">GL18652</fullName>
    </submittedName>
</protein>
<gene>
    <name evidence="14" type="primary">Dper\GL18652</name>
    <name evidence="14" type="ORF">Dper_GL18652</name>
</gene>
<evidence type="ECO:0000313" key="15">
    <source>
        <dbReference type="Proteomes" id="UP000008744"/>
    </source>
</evidence>
<dbReference type="GO" id="GO:0031000">
    <property type="term" value="P:response to caffeine"/>
    <property type="evidence" value="ECO:0007669"/>
    <property type="project" value="EnsemblMetazoa"/>
</dbReference>
<dbReference type="GO" id="GO:0005524">
    <property type="term" value="F:ATP binding"/>
    <property type="evidence" value="ECO:0007669"/>
    <property type="project" value="UniProtKB-KW"/>
</dbReference>
<evidence type="ECO:0000256" key="1">
    <source>
        <dbReference type="ARBA" id="ARBA00004123"/>
    </source>
</evidence>
<dbReference type="STRING" id="7234.B4G9G7"/>
<keyword evidence="7" id="KW-0067">ATP-binding</keyword>
<dbReference type="Gene3D" id="3.40.50.300">
    <property type="entry name" value="P-loop containing nucleotide triphosphate hydrolases"/>
    <property type="match status" value="1"/>
</dbReference>
<dbReference type="PhylomeDB" id="B4G9G7"/>
<evidence type="ECO:0000256" key="3">
    <source>
        <dbReference type="ARBA" id="ARBA00006793"/>
    </source>
</evidence>
<dbReference type="HOGENOM" id="CLU_680209_0_0_1"/>